<evidence type="ECO:0000259" key="1">
    <source>
        <dbReference type="Pfam" id="PF10544"/>
    </source>
</evidence>
<dbReference type="Proteomes" id="UP000308430">
    <property type="component" value="Unassembled WGS sequence"/>
</dbReference>
<reference evidence="2 3" key="1">
    <citation type="submission" date="2019-04" db="EMBL/GenBank/DDBJ databases">
        <title>Azoarcus nasutitermitis sp. nov. isolated from termite nest.</title>
        <authorList>
            <person name="Lin S.-Y."/>
            <person name="Hameed A."/>
            <person name="Hsu Y.-H."/>
            <person name="Young C.-C."/>
        </authorList>
    </citation>
    <scope>NUCLEOTIDE SEQUENCE [LARGE SCALE GENOMIC DNA]</scope>
    <source>
        <strain evidence="2 3">CC-YHH838</strain>
    </source>
</reference>
<accession>A0A4V6RX86</accession>
<sequence>MLLTSFSWCAKLHSNVYQTLRLNSEKSFQRTGVVHPNSTESFFHPVETNMQPTTQPPSPLPTVFGSGLFLYFLDDQESGLVKIGHTEHPWRRIATVAGRHLSIDLAESMLIEVDTRQLEFIVHSVFSDARRPRREGGEGSTEWFERSILPEAIELCHYVGQLRGRQYVVQRDLRGLVSTASRIRARELERRSRPLSRAVRQQCSPERAAQQFLAILAERTIDLVVTNGESTVLCRRVDDDEPHRRGRRLDDPTRWAVRLYAAAEVVRPGSKHNFQAITSLPVQRQGDHYIEYISLVDRWQNIVARQDDSPECRFLTPVAEALAKFPTRRLPKGRDVFDAYPERVRGRM</sequence>
<gene>
    <name evidence="2" type="ORF">E6C76_08680</name>
</gene>
<keyword evidence="3" id="KW-1185">Reference proteome</keyword>
<proteinExistence type="predicted"/>
<dbReference type="EMBL" id="SSOC01000003">
    <property type="protein sequence ID" value="THF65635.1"/>
    <property type="molecule type" value="Genomic_DNA"/>
</dbReference>
<comment type="caution">
    <text evidence="2">The sequence shown here is derived from an EMBL/GenBank/DDBJ whole genome shotgun (WGS) entry which is preliminary data.</text>
</comment>
<evidence type="ECO:0000313" key="3">
    <source>
        <dbReference type="Proteomes" id="UP000308430"/>
    </source>
</evidence>
<dbReference type="InterPro" id="IPR018306">
    <property type="entry name" value="Phage_T5_Orf172_DNA-bd"/>
</dbReference>
<feature type="domain" description="Bacteriophage T5 Orf172 DNA-binding" evidence="1">
    <location>
        <begin position="70"/>
        <end position="147"/>
    </location>
</feature>
<organism evidence="2 3">
    <name type="scientific">Pseudothauera nasutitermitis</name>
    <dbReference type="NCBI Taxonomy" id="2565930"/>
    <lineage>
        <taxon>Bacteria</taxon>
        <taxon>Pseudomonadati</taxon>
        <taxon>Pseudomonadota</taxon>
        <taxon>Betaproteobacteria</taxon>
        <taxon>Rhodocyclales</taxon>
        <taxon>Zoogloeaceae</taxon>
        <taxon>Pseudothauera</taxon>
    </lineage>
</organism>
<dbReference type="Pfam" id="PF10544">
    <property type="entry name" value="T5orf172"/>
    <property type="match status" value="1"/>
</dbReference>
<name>A0A4V6RX86_9RHOO</name>
<protein>
    <submittedName>
        <fullName evidence="2">GIY-YIG nuclease family protein</fullName>
    </submittedName>
</protein>
<evidence type="ECO:0000313" key="2">
    <source>
        <dbReference type="EMBL" id="THF65635.1"/>
    </source>
</evidence>
<dbReference type="AlphaFoldDB" id="A0A4V6RX86"/>